<dbReference type="RefSeq" id="WP_316411155.1">
    <property type="nucleotide sequence ID" value="NZ_AP027081.1"/>
</dbReference>
<feature type="binding site" evidence="9">
    <location>
        <begin position="204"/>
        <end position="205"/>
    </location>
    <ligand>
        <name>FAD</name>
        <dbReference type="ChEBI" id="CHEBI:57692"/>
    </ligand>
</feature>
<evidence type="ECO:0000256" key="5">
    <source>
        <dbReference type="ARBA" id="ARBA00022827"/>
    </source>
</evidence>
<dbReference type="Proteomes" id="UP001228113">
    <property type="component" value="Chromosome"/>
</dbReference>
<accession>A0AA48GQT7</accession>
<dbReference type="SUPFAM" id="SSF51730">
    <property type="entry name" value="FAD-linked oxidoreductase"/>
    <property type="match status" value="1"/>
</dbReference>
<comment type="cofactor">
    <cofactor evidence="9">
        <name>FAD</name>
        <dbReference type="ChEBI" id="CHEBI:57692"/>
    </cofactor>
    <text evidence="9">Binds 1 FAD per subunit.</text>
</comment>
<organism evidence="11 12">
    <name type="scientific">Mesoterricola sediminis</name>
    <dbReference type="NCBI Taxonomy" id="2927980"/>
    <lineage>
        <taxon>Bacteria</taxon>
        <taxon>Pseudomonadati</taxon>
        <taxon>Acidobacteriota</taxon>
        <taxon>Holophagae</taxon>
        <taxon>Holophagales</taxon>
        <taxon>Holophagaceae</taxon>
        <taxon>Mesoterricola</taxon>
    </lineage>
</organism>
<comment type="pathway">
    <text evidence="1">Amino-acid degradation; L-proline degradation into L-glutamate; L-glutamate from L-proline: step 1/2.</text>
</comment>
<keyword evidence="3" id="KW-0285">Flavoprotein</keyword>
<dbReference type="PIRSF" id="PIRSF000196">
    <property type="entry name" value="Pro_dehydrog"/>
    <property type="match status" value="1"/>
</dbReference>
<dbReference type="AlphaFoldDB" id="A0AA48GQT7"/>
<dbReference type="InterPro" id="IPR029041">
    <property type="entry name" value="FAD-linked_oxidoreductase-like"/>
</dbReference>
<dbReference type="Gene3D" id="3.20.20.220">
    <property type="match status" value="1"/>
</dbReference>
<keyword evidence="6" id="KW-0560">Oxidoreductase</keyword>
<dbReference type="Pfam" id="PF01619">
    <property type="entry name" value="Pro_dh"/>
    <property type="match status" value="1"/>
</dbReference>
<dbReference type="InterPro" id="IPR002872">
    <property type="entry name" value="Proline_DH_dom"/>
</dbReference>
<dbReference type="EC" id="1.5.5.2" evidence="2"/>
<evidence type="ECO:0000256" key="8">
    <source>
        <dbReference type="ARBA" id="ARBA00048779"/>
    </source>
</evidence>
<evidence type="ECO:0000313" key="12">
    <source>
        <dbReference type="Proteomes" id="UP001228113"/>
    </source>
</evidence>
<evidence type="ECO:0000256" key="4">
    <source>
        <dbReference type="ARBA" id="ARBA00022741"/>
    </source>
</evidence>
<evidence type="ECO:0000313" key="11">
    <source>
        <dbReference type="EMBL" id="BDU75909.1"/>
    </source>
</evidence>
<dbReference type="GO" id="GO:0000166">
    <property type="term" value="F:nucleotide binding"/>
    <property type="evidence" value="ECO:0007669"/>
    <property type="project" value="UniProtKB-KW"/>
</dbReference>
<name>A0AA48GQT7_9BACT</name>
<dbReference type="InterPro" id="IPR015659">
    <property type="entry name" value="Proline_oxidase"/>
</dbReference>
<dbReference type="PANTHER" id="PTHR13914">
    <property type="entry name" value="PROLINE OXIDASE"/>
    <property type="match status" value="1"/>
</dbReference>
<keyword evidence="7" id="KW-0642">Proline metabolism</keyword>
<dbReference type="PANTHER" id="PTHR13914:SF0">
    <property type="entry name" value="PROLINE DEHYDROGENASE 1, MITOCHONDRIAL"/>
    <property type="match status" value="1"/>
</dbReference>
<keyword evidence="4 9" id="KW-0547">Nucleotide-binding</keyword>
<keyword evidence="12" id="KW-1185">Reference proteome</keyword>
<evidence type="ECO:0000259" key="10">
    <source>
        <dbReference type="Pfam" id="PF01619"/>
    </source>
</evidence>
<dbReference type="InterPro" id="IPR008219">
    <property type="entry name" value="PRODH_bac_arc"/>
</dbReference>
<dbReference type="GO" id="GO:0010133">
    <property type="term" value="P:L-proline catabolic process to L-glutamate"/>
    <property type="evidence" value="ECO:0007669"/>
    <property type="project" value="InterPro"/>
</dbReference>
<evidence type="ECO:0000256" key="6">
    <source>
        <dbReference type="ARBA" id="ARBA00023002"/>
    </source>
</evidence>
<evidence type="ECO:0000256" key="2">
    <source>
        <dbReference type="ARBA" id="ARBA00012695"/>
    </source>
</evidence>
<proteinExistence type="predicted"/>
<feature type="binding site" evidence="9">
    <location>
        <position position="141"/>
    </location>
    <ligand>
        <name>FAD</name>
        <dbReference type="ChEBI" id="CHEBI:57692"/>
    </ligand>
</feature>
<protein>
    <recommendedName>
        <fullName evidence="2">proline dehydrogenase</fullName>
        <ecNumber evidence="2">1.5.5.2</ecNumber>
    </recommendedName>
</protein>
<dbReference type="GO" id="GO:0004657">
    <property type="term" value="F:proline dehydrogenase activity"/>
    <property type="evidence" value="ECO:0007669"/>
    <property type="project" value="UniProtKB-EC"/>
</dbReference>
<feature type="binding site" evidence="9">
    <location>
        <position position="112"/>
    </location>
    <ligand>
        <name>FAD</name>
        <dbReference type="ChEBI" id="CHEBI:57692"/>
    </ligand>
</feature>
<reference evidence="11" key="1">
    <citation type="journal article" date="2023" name="Int. J. Syst. Evol. Microbiol.">
        <title>Mesoterricola silvestris gen. nov., sp. nov., Mesoterricola sediminis sp. nov., Geothrix oryzae sp. nov., Geothrix edaphica sp. nov., Geothrix rubra sp. nov., and Geothrix limicola sp. nov., six novel members of Acidobacteriota isolated from soils.</title>
        <authorList>
            <person name="Itoh H."/>
            <person name="Sugisawa Y."/>
            <person name="Mise K."/>
            <person name="Xu Z."/>
            <person name="Kuniyasu M."/>
            <person name="Ushijima N."/>
            <person name="Kawano K."/>
            <person name="Kobayashi E."/>
            <person name="Shiratori Y."/>
            <person name="Masuda Y."/>
            <person name="Senoo K."/>
        </authorList>
    </citation>
    <scope>NUCLEOTIDE SEQUENCE</scope>
    <source>
        <strain evidence="11">W786</strain>
    </source>
</reference>
<dbReference type="KEGG" id="msea:METESE_08670"/>
<dbReference type="EMBL" id="AP027081">
    <property type="protein sequence ID" value="BDU75909.1"/>
    <property type="molecule type" value="Genomic_DNA"/>
</dbReference>
<evidence type="ECO:0000256" key="1">
    <source>
        <dbReference type="ARBA" id="ARBA00004739"/>
    </source>
</evidence>
<evidence type="ECO:0000256" key="9">
    <source>
        <dbReference type="PIRSR" id="PIRSR000196-2"/>
    </source>
</evidence>
<sequence>MSTPFLRDLAWRFVAGENLEAGLAAVRTLNAQGIAGTLNVIGTHVRDRAEAEAAAGRVIACVQAIRAEGLDAHLSLKLTQIGLDVDLDLARQQLARILDAAREAQVFVRVDMEESAYVDATLDLVEAALASHPGGVGVVLQSYLKRNPADLERMLGAGAGIRLVKGGYWESPEVALRSRPEVDRAFLADLETILVRGGALALASHDPAAIERAIEVAARAGRDPRSFEFQLLYGVKPELARSLVARGFRVRAYVPFGTHWYEYVLGCIRQDPAAALGPKGGLR</sequence>
<comment type="catalytic activity">
    <reaction evidence="8">
        <text>L-proline + a quinone = (S)-1-pyrroline-5-carboxylate + a quinol + H(+)</text>
        <dbReference type="Rhea" id="RHEA:23784"/>
        <dbReference type="ChEBI" id="CHEBI:15378"/>
        <dbReference type="ChEBI" id="CHEBI:17388"/>
        <dbReference type="ChEBI" id="CHEBI:24646"/>
        <dbReference type="ChEBI" id="CHEBI:60039"/>
        <dbReference type="ChEBI" id="CHEBI:132124"/>
        <dbReference type="EC" id="1.5.5.2"/>
    </reaction>
</comment>
<evidence type="ECO:0000256" key="3">
    <source>
        <dbReference type="ARBA" id="ARBA00022630"/>
    </source>
</evidence>
<gene>
    <name evidence="11" type="primary">putA</name>
    <name evidence="11" type="ORF">METESE_08670</name>
</gene>
<feature type="domain" description="Proline dehydrogenase" evidence="10">
    <location>
        <begin position="25"/>
        <end position="259"/>
    </location>
</feature>
<evidence type="ECO:0000256" key="7">
    <source>
        <dbReference type="ARBA" id="ARBA00023062"/>
    </source>
</evidence>
<keyword evidence="5 9" id="KW-0274">FAD</keyword>